<organism evidence="1">
    <name type="scientific">Planktothricoides sp. SpSt-374</name>
    <dbReference type="NCBI Taxonomy" id="2282167"/>
    <lineage>
        <taxon>Bacteria</taxon>
        <taxon>Bacillati</taxon>
        <taxon>Cyanobacteriota</taxon>
        <taxon>Cyanophyceae</taxon>
        <taxon>Oscillatoriophycideae</taxon>
        <taxon>Oscillatoriales</taxon>
        <taxon>Oscillatoriaceae</taxon>
        <taxon>Planktothricoides</taxon>
    </lineage>
</organism>
<dbReference type="AlphaFoldDB" id="A0A7C3VJT4"/>
<name>A0A7C3VJT4_9CYAN</name>
<protein>
    <recommendedName>
        <fullName evidence="2">GH3 auxin-responsive promoter</fullName>
    </recommendedName>
</protein>
<reference evidence="1" key="1">
    <citation type="journal article" date="2020" name="mSystems">
        <title>Genome- and Community-Level Interaction Insights into Carbon Utilization and Element Cycling Functions of Hydrothermarchaeota in Hydrothermal Sediment.</title>
        <authorList>
            <person name="Zhou Z."/>
            <person name="Liu Y."/>
            <person name="Xu W."/>
            <person name="Pan J."/>
            <person name="Luo Z.H."/>
            <person name="Li M."/>
        </authorList>
    </citation>
    <scope>NUCLEOTIDE SEQUENCE [LARGE SCALE GENOMIC DNA]</scope>
    <source>
        <strain evidence="1">SpSt-374</strain>
    </source>
</reference>
<proteinExistence type="predicted"/>
<dbReference type="InterPro" id="IPR042099">
    <property type="entry name" value="ANL_N_sf"/>
</dbReference>
<dbReference type="PANTHER" id="PTHR43845">
    <property type="entry name" value="BLR5969 PROTEIN"/>
    <property type="match status" value="1"/>
</dbReference>
<evidence type="ECO:0008006" key="2">
    <source>
        <dbReference type="Google" id="ProtNLM"/>
    </source>
</evidence>
<dbReference type="Gene3D" id="3.40.50.12780">
    <property type="entry name" value="N-terminal domain of ligase-like"/>
    <property type="match status" value="1"/>
</dbReference>
<accession>A0A7C3VJT4</accession>
<gene>
    <name evidence="1" type="ORF">ENR15_21895</name>
</gene>
<comment type="caution">
    <text evidence="1">The sequence shown here is derived from an EMBL/GenBank/DDBJ whole genome shotgun (WGS) entry which is preliminary data.</text>
</comment>
<dbReference type="PANTHER" id="PTHR43845:SF1">
    <property type="entry name" value="BLR5969 PROTEIN"/>
    <property type="match status" value="1"/>
</dbReference>
<sequence>MERAWEKHTLGWQLQGEKVARRVQQQVIAYRQFLANRGVNTNVEFHQLPVTDKQSYALAYPYEELLGGDREKILAIFRSSGSSGNPFFWPVLKPSSRFLPLATRLFLEQSFAIHQRKTMVIVGLGLGSWLPGEHFSWGVKNVAMQVSYPFWVFTPGTNFQEIIEMVQRLDNLVEQMIILITPAAISHLHLTAQELGKTLPVAKLKYVLLGEPFPESIRSYWQTEAGIPPETTFMLSMYGSADTGGLGVESLGSVAVRQILEQHPALAKELGITPPIPLFFHSIAFDAFLEIVDGSLCITRWQGIPLVRYMVYDKVAFYRWKKLKQAILTSKHLPPGDNPWVDVLAKSANWLPNIIAVTGRSDSCLILDGTNITEYMLDEAIRCPELQTLLTGIYRAKIIYAETRQHLALELETQVGVTINSPMSELIYHQLVQFLGRTQPVFLAKWKNDYSHWDADPDKRVLKLHFSPWPSLSQTTEYSIKQRGILRE</sequence>
<dbReference type="EMBL" id="DSPX01000224">
    <property type="protein sequence ID" value="HGG03214.1"/>
    <property type="molecule type" value="Genomic_DNA"/>
</dbReference>
<evidence type="ECO:0000313" key="1">
    <source>
        <dbReference type="EMBL" id="HGG03214.1"/>
    </source>
</evidence>